<dbReference type="EMBL" id="FNHI01000029">
    <property type="protein sequence ID" value="SDN54324.1"/>
    <property type="molecule type" value="Genomic_DNA"/>
</dbReference>
<dbReference type="SMART" id="SM00342">
    <property type="entry name" value="HTH_ARAC"/>
    <property type="match status" value="1"/>
</dbReference>
<name>A0A1H0C8S5_9ACTN</name>
<feature type="domain" description="HTH araC/xylS-type" evidence="4">
    <location>
        <begin position="225"/>
        <end position="327"/>
    </location>
</feature>
<evidence type="ECO:0000256" key="1">
    <source>
        <dbReference type="ARBA" id="ARBA00023015"/>
    </source>
</evidence>
<keyword evidence="3" id="KW-0804">Transcription</keyword>
<dbReference type="SUPFAM" id="SSF46689">
    <property type="entry name" value="Homeodomain-like"/>
    <property type="match status" value="2"/>
</dbReference>
<dbReference type="InterPro" id="IPR018060">
    <property type="entry name" value="HTH_AraC"/>
</dbReference>
<evidence type="ECO:0000313" key="6">
    <source>
        <dbReference type="Proteomes" id="UP000199063"/>
    </source>
</evidence>
<keyword evidence="6" id="KW-1185">Reference proteome</keyword>
<dbReference type="OrthoDB" id="5464689at2"/>
<evidence type="ECO:0000256" key="2">
    <source>
        <dbReference type="ARBA" id="ARBA00023125"/>
    </source>
</evidence>
<organism evidence="5 6">
    <name type="scientific">Streptomyces wuyuanensis</name>
    <dbReference type="NCBI Taxonomy" id="1196353"/>
    <lineage>
        <taxon>Bacteria</taxon>
        <taxon>Bacillati</taxon>
        <taxon>Actinomycetota</taxon>
        <taxon>Actinomycetes</taxon>
        <taxon>Kitasatosporales</taxon>
        <taxon>Streptomycetaceae</taxon>
        <taxon>Streptomyces</taxon>
    </lineage>
</organism>
<dbReference type="AlphaFoldDB" id="A0A1H0C8S5"/>
<keyword evidence="1" id="KW-0805">Transcription regulation</keyword>
<accession>A0A1H0C8S5</accession>
<dbReference type="Pfam" id="PF12833">
    <property type="entry name" value="HTH_18"/>
    <property type="match status" value="1"/>
</dbReference>
<dbReference type="GO" id="GO:0043565">
    <property type="term" value="F:sequence-specific DNA binding"/>
    <property type="evidence" value="ECO:0007669"/>
    <property type="project" value="InterPro"/>
</dbReference>
<evidence type="ECO:0000259" key="4">
    <source>
        <dbReference type="PROSITE" id="PS01124"/>
    </source>
</evidence>
<gene>
    <name evidence="5" type="ORF">SAMN05444921_12978</name>
</gene>
<evidence type="ECO:0000256" key="3">
    <source>
        <dbReference type="ARBA" id="ARBA00023163"/>
    </source>
</evidence>
<dbReference type="InterPro" id="IPR050204">
    <property type="entry name" value="AraC_XylS_family_regulators"/>
</dbReference>
<dbReference type="PANTHER" id="PTHR46796:SF12">
    <property type="entry name" value="HTH-TYPE DNA-BINDING TRANSCRIPTIONAL ACTIVATOR EUTR"/>
    <property type="match status" value="1"/>
</dbReference>
<dbReference type="GO" id="GO:0003700">
    <property type="term" value="F:DNA-binding transcription factor activity"/>
    <property type="evidence" value="ECO:0007669"/>
    <property type="project" value="InterPro"/>
</dbReference>
<dbReference type="Gene3D" id="1.10.10.60">
    <property type="entry name" value="Homeodomain-like"/>
    <property type="match status" value="1"/>
</dbReference>
<reference evidence="6" key="1">
    <citation type="submission" date="2016-10" db="EMBL/GenBank/DDBJ databases">
        <authorList>
            <person name="Varghese N."/>
            <person name="Submissions S."/>
        </authorList>
    </citation>
    <scope>NUCLEOTIDE SEQUENCE [LARGE SCALE GENOMIC DNA]</scope>
    <source>
        <strain evidence="6">CGMCC 4.7042</strain>
    </source>
</reference>
<evidence type="ECO:0000313" key="5">
    <source>
        <dbReference type="EMBL" id="SDN54324.1"/>
    </source>
</evidence>
<keyword evidence="2 5" id="KW-0238">DNA-binding</keyword>
<dbReference type="Proteomes" id="UP000199063">
    <property type="component" value="Unassembled WGS sequence"/>
</dbReference>
<dbReference type="GeneID" id="40833743"/>
<dbReference type="PROSITE" id="PS01124">
    <property type="entry name" value="HTH_ARAC_FAMILY_2"/>
    <property type="match status" value="1"/>
</dbReference>
<sequence length="335" mass="36081">MSAISRDDVVRSVFSTTDAEQGRAYLASAYGADIHMGTPSPGHAPFRHERRAAAELSLDSVRIPAEARYFLEPMSHLLMTELLSGRQDVDCAGGDSRWLPGDVMPAGRPDLPHLTHADHVEARTARMEPELLRDVAGLGEEEPREPMRMSRPQAPAPAAGTAVWHAATRRAWDLFGEDSVAGTPLSRDAAARMVAAVALSMFPNSYTEHDPLASGTGNVGVATVDRAAQYIHDHADRPITLTELAAAAGVSARTLHDGFRHFHDTTPMGYLRRVRLERAHDELQAAEPGAGESVETIAARWGWGDQGTFSAAYGRAYGIPPSRTLTAAGAGRQPR</sequence>
<dbReference type="InterPro" id="IPR009057">
    <property type="entry name" value="Homeodomain-like_sf"/>
</dbReference>
<proteinExistence type="predicted"/>
<dbReference type="STRING" id="1196353.SAMN05444921_12978"/>
<protein>
    <submittedName>
        <fullName evidence="5">AraC-type DNA-binding protein</fullName>
    </submittedName>
</protein>
<dbReference type="PANTHER" id="PTHR46796">
    <property type="entry name" value="HTH-TYPE TRANSCRIPTIONAL ACTIVATOR RHAS-RELATED"/>
    <property type="match status" value="1"/>
</dbReference>
<dbReference type="RefSeq" id="WP_093661396.1">
    <property type="nucleotide sequence ID" value="NZ_FNHI01000029.1"/>
</dbReference>